<name>A0A7W7R9U9_KITKI</name>
<dbReference type="SUPFAM" id="SSF56059">
    <property type="entry name" value="Glutathione synthetase ATP-binding domain-like"/>
    <property type="match status" value="1"/>
</dbReference>
<dbReference type="Proteomes" id="UP000540506">
    <property type="component" value="Unassembled WGS sequence"/>
</dbReference>
<dbReference type="PROSITE" id="PS50975">
    <property type="entry name" value="ATP_GRASP"/>
    <property type="match status" value="1"/>
</dbReference>
<evidence type="ECO:0000313" key="3">
    <source>
        <dbReference type="EMBL" id="MBB4927743.1"/>
    </source>
</evidence>
<dbReference type="InterPro" id="IPR048936">
    <property type="entry name" value="MvdD-like_ATPgrasp"/>
</dbReference>
<comment type="caution">
    <text evidence="3">The sequence shown here is derived from an EMBL/GenBank/DDBJ whole genome shotgun (WGS) entry which is preliminary data.</text>
</comment>
<reference evidence="3 4" key="1">
    <citation type="submission" date="2020-08" db="EMBL/GenBank/DDBJ databases">
        <title>Sequencing the genomes of 1000 actinobacteria strains.</title>
        <authorList>
            <person name="Klenk H.-P."/>
        </authorList>
    </citation>
    <scope>NUCLEOTIDE SEQUENCE [LARGE SCALE GENOMIC DNA]</scope>
    <source>
        <strain evidence="3 4">DSM 41654</strain>
    </source>
</reference>
<evidence type="ECO:0000256" key="1">
    <source>
        <dbReference type="PROSITE-ProRule" id="PRU00409"/>
    </source>
</evidence>
<gene>
    <name evidence="3" type="ORF">FHR34_006838</name>
</gene>
<accession>A0A7W7R9U9</accession>
<evidence type="ECO:0000259" key="2">
    <source>
        <dbReference type="PROSITE" id="PS50975"/>
    </source>
</evidence>
<dbReference type="GO" id="GO:0009432">
    <property type="term" value="P:SOS response"/>
    <property type="evidence" value="ECO:0007669"/>
    <property type="project" value="TreeGrafter"/>
</dbReference>
<proteinExistence type="predicted"/>
<dbReference type="EMBL" id="JACHJV010000002">
    <property type="protein sequence ID" value="MBB4927743.1"/>
    <property type="molecule type" value="Genomic_DNA"/>
</dbReference>
<dbReference type="GO" id="GO:0005524">
    <property type="term" value="F:ATP binding"/>
    <property type="evidence" value="ECO:0007669"/>
    <property type="project" value="UniProtKB-UniRule"/>
</dbReference>
<dbReference type="PANTHER" id="PTHR21621:SF0">
    <property type="entry name" value="BETA-CITRYLGLUTAMATE SYNTHASE B-RELATED"/>
    <property type="match status" value="1"/>
</dbReference>
<dbReference type="RefSeq" id="WP_184944378.1">
    <property type="nucleotide sequence ID" value="NZ_JACHJV010000002.1"/>
</dbReference>
<dbReference type="InterPro" id="IPR026449">
    <property type="entry name" value="GRASP_SAV_5884"/>
</dbReference>
<dbReference type="Gene3D" id="3.30.470.20">
    <property type="entry name" value="ATP-grasp fold, B domain"/>
    <property type="match status" value="1"/>
</dbReference>
<dbReference type="Pfam" id="PF21068">
    <property type="entry name" value="ATPgraspMvdD"/>
    <property type="match status" value="1"/>
</dbReference>
<keyword evidence="4" id="KW-1185">Reference proteome</keyword>
<evidence type="ECO:0000313" key="4">
    <source>
        <dbReference type="Proteomes" id="UP000540506"/>
    </source>
</evidence>
<dbReference type="GO" id="GO:0005737">
    <property type="term" value="C:cytoplasm"/>
    <property type="evidence" value="ECO:0007669"/>
    <property type="project" value="TreeGrafter"/>
</dbReference>
<dbReference type="GO" id="GO:0018169">
    <property type="term" value="F:ribosomal S6-glutamic acid ligase activity"/>
    <property type="evidence" value="ECO:0007669"/>
    <property type="project" value="TreeGrafter"/>
</dbReference>
<dbReference type="NCBIfam" id="TIGR04187">
    <property type="entry name" value="GRASP_SAV_5884"/>
    <property type="match status" value="1"/>
</dbReference>
<keyword evidence="1" id="KW-0067">ATP-binding</keyword>
<dbReference type="PANTHER" id="PTHR21621">
    <property type="entry name" value="RIBOSOMAL PROTEIN S6 MODIFICATION PROTEIN"/>
    <property type="match status" value="1"/>
</dbReference>
<keyword evidence="1" id="KW-0547">Nucleotide-binding</keyword>
<sequence length="322" mass="34943">MPAPILVIAADDDWPTDRVVTELTERGRQVFRMDTADFPQRLSMATRIDRAQGWAGELVTEWRAVDLSRVGAVYYRAPGAFQLPDGMSGPERHFAAAQARAGLGGVLSALTCRWVNHPAAMARAEYKPVQLAAARDAGLTIPPTLITNRPDAVHDFAVQTPDGLICKPIASPVLVEDGQLKTVYTERLTAGDLADLRGLDTTAHLFQAWIEKAHEIRLTIVGSRLFAAAVHAGSYAAHIDWRSDYGSLSYTTAAVPDDVAAAIRRMMEQLGLRYGAADFVVTPTGEWVFLEVNPCGQWDWIQGATGLPIAQAIADDLEGVDP</sequence>
<organism evidence="3 4">
    <name type="scientific">Kitasatospora kifunensis</name>
    <name type="common">Streptomyces kifunensis</name>
    <dbReference type="NCBI Taxonomy" id="58351"/>
    <lineage>
        <taxon>Bacteria</taxon>
        <taxon>Bacillati</taxon>
        <taxon>Actinomycetota</taxon>
        <taxon>Actinomycetes</taxon>
        <taxon>Kitasatosporales</taxon>
        <taxon>Streptomycetaceae</taxon>
        <taxon>Kitasatospora</taxon>
    </lineage>
</organism>
<feature type="domain" description="ATP-grasp" evidence="2">
    <location>
        <begin position="131"/>
        <end position="318"/>
    </location>
</feature>
<dbReference type="InterPro" id="IPR011761">
    <property type="entry name" value="ATP-grasp"/>
</dbReference>
<dbReference type="GO" id="GO:0046872">
    <property type="term" value="F:metal ion binding"/>
    <property type="evidence" value="ECO:0007669"/>
    <property type="project" value="InterPro"/>
</dbReference>
<protein>
    <submittedName>
        <fullName evidence="3">ATP-grasp ribosomal peptide maturase</fullName>
    </submittedName>
</protein>
<dbReference type="AlphaFoldDB" id="A0A7W7R9U9"/>